<dbReference type="CDD" id="cd03713">
    <property type="entry name" value="EFG_mtEFG_C"/>
    <property type="match status" value="1"/>
</dbReference>
<keyword evidence="4 8" id="KW-0251">Elongation factor</keyword>
<dbReference type="Gene3D" id="3.40.50.300">
    <property type="entry name" value="P-loop containing nucleotide triphosphate hydrolases"/>
    <property type="match status" value="1"/>
</dbReference>
<dbReference type="PANTHER" id="PTHR43261:SF1">
    <property type="entry name" value="RIBOSOME-RELEASING FACTOR 2, MITOCHONDRIAL"/>
    <property type="match status" value="1"/>
</dbReference>
<dbReference type="InterPro" id="IPR031157">
    <property type="entry name" value="G_TR_CS"/>
</dbReference>
<reference evidence="10 11" key="1">
    <citation type="submission" date="2020-03" db="EMBL/GenBank/DDBJ databases">
        <title>Genomic Encyclopedia of Type Strains, Phase IV (KMG-IV): sequencing the most valuable type-strain genomes for metagenomic binning, comparative biology and taxonomic classification.</title>
        <authorList>
            <person name="Goeker M."/>
        </authorList>
    </citation>
    <scope>NUCLEOTIDE SEQUENCE [LARGE SCALE GENOMIC DNA]</scope>
    <source>
        <strain evidence="10 11">DSM 103870</strain>
    </source>
</reference>
<feature type="binding site" evidence="8">
    <location>
        <begin position="135"/>
        <end position="138"/>
    </location>
    <ligand>
        <name>GTP</name>
        <dbReference type="ChEBI" id="CHEBI:37565"/>
    </ligand>
</feature>
<dbReference type="CDD" id="cd04088">
    <property type="entry name" value="EFG_mtEFG_II"/>
    <property type="match status" value="1"/>
</dbReference>
<name>A0ABX0UWR9_9HYPH</name>
<evidence type="ECO:0000256" key="5">
    <source>
        <dbReference type="ARBA" id="ARBA00022917"/>
    </source>
</evidence>
<dbReference type="Pfam" id="PF03764">
    <property type="entry name" value="EFG_IV"/>
    <property type="match status" value="1"/>
</dbReference>
<keyword evidence="3 8" id="KW-0547">Nucleotide-binding</keyword>
<dbReference type="InterPro" id="IPR035647">
    <property type="entry name" value="EFG_III/V"/>
</dbReference>
<organism evidence="10 11">
    <name type="scientific">Pseudochelatococcus lubricantis</name>
    <dbReference type="NCBI Taxonomy" id="1538102"/>
    <lineage>
        <taxon>Bacteria</taxon>
        <taxon>Pseudomonadati</taxon>
        <taxon>Pseudomonadota</taxon>
        <taxon>Alphaproteobacteria</taxon>
        <taxon>Hyphomicrobiales</taxon>
        <taxon>Chelatococcaceae</taxon>
        <taxon>Pseudochelatococcus</taxon>
    </lineage>
</organism>
<dbReference type="PROSITE" id="PS51722">
    <property type="entry name" value="G_TR_2"/>
    <property type="match status" value="1"/>
</dbReference>
<dbReference type="InterPro" id="IPR004540">
    <property type="entry name" value="Transl_elong_EFG/EF2"/>
</dbReference>
<dbReference type="PRINTS" id="PR00315">
    <property type="entry name" value="ELONGATNFCT"/>
</dbReference>
<dbReference type="Pfam" id="PF00679">
    <property type="entry name" value="EFG_C"/>
    <property type="match status" value="1"/>
</dbReference>
<evidence type="ECO:0000256" key="6">
    <source>
        <dbReference type="ARBA" id="ARBA00023134"/>
    </source>
</evidence>
<feature type="domain" description="Tr-type G" evidence="9">
    <location>
        <begin position="8"/>
        <end position="281"/>
    </location>
</feature>
<dbReference type="Pfam" id="PF14492">
    <property type="entry name" value="EFG_III"/>
    <property type="match status" value="1"/>
</dbReference>
<evidence type="ECO:0000313" key="11">
    <source>
        <dbReference type="Proteomes" id="UP001429580"/>
    </source>
</evidence>
<dbReference type="SUPFAM" id="SSF54211">
    <property type="entry name" value="Ribosomal protein S5 domain 2-like"/>
    <property type="match status" value="1"/>
</dbReference>
<dbReference type="InterPro" id="IPR005517">
    <property type="entry name" value="Transl_elong_EFG/EF2_IV"/>
</dbReference>
<dbReference type="Gene3D" id="3.30.70.870">
    <property type="entry name" value="Elongation Factor G (Translational Gtpase), domain 3"/>
    <property type="match status" value="1"/>
</dbReference>
<evidence type="ECO:0000256" key="2">
    <source>
        <dbReference type="ARBA" id="ARBA00017872"/>
    </source>
</evidence>
<evidence type="ECO:0000256" key="4">
    <source>
        <dbReference type="ARBA" id="ARBA00022768"/>
    </source>
</evidence>
<dbReference type="InterPro" id="IPR047872">
    <property type="entry name" value="EFG_IV"/>
</dbReference>
<dbReference type="InterPro" id="IPR009022">
    <property type="entry name" value="EFG_III"/>
</dbReference>
<dbReference type="HAMAP" id="MF_00054_B">
    <property type="entry name" value="EF_G_EF_2_B"/>
    <property type="match status" value="1"/>
</dbReference>
<evidence type="ECO:0000256" key="3">
    <source>
        <dbReference type="ARBA" id="ARBA00022741"/>
    </source>
</evidence>
<dbReference type="RefSeq" id="WP_166949828.1">
    <property type="nucleotide sequence ID" value="NZ_JAASQI010000002.1"/>
</dbReference>
<dbReference type="CDD" id="cd16262">
    <property type="entry name" value="EFG_III"/>
    <property type="match status" value="1"/>
</dbReference>
<dbReference type="SUPFAM" id="SSF50447">
    <property type="entry name" value="Translation proteins"/>
    <property type="match status" value="1"/>
</dbReference>
<evidence type="ECO:0000259" key="9">
    <source>
        <dbReference type="PROSITE" id="PS51722"/>
    </source>
</evidence>
<keyword evidence="11" id="KW-1185">Reference proteome</keyword>
<feature type="binding site" evidence="8">
    <location>
        <begin position="17"/>
        <end position="24"/>
    </location>
    <ligand>
        <name>GTP</name>
        <dbReference type="ChEBI" id="CHEBI:37565"/>
    </ligand>
</feature>
<dbReference type="SMART" id="SM00889">
    <property type="entry name" value="EFG_IV"/>
    <property type="match status" value="1"/>
</dbReference>
<comment type="subcellular location">
    <subcellularLocation>
        <location evidence="8">Cytoplasm</location>
    </subcellularLocation>
</comment>
<dbReference type="InterPro" id="IPR035649">
    <property type="entry name" value="EFG_V"/>
</dbReference>
<dbReference type="SUPFAM" id="SSF54980">
    <property type="entry name" value="EF-G C-terminal domain-like"/>
    <property type="match status" value="2"/>
</dbReference>
<dbReference type="GO" id="GO:0003746">
    <property type="term" value="F:translation elongation factor activity"/>
    <property type="evidence" value="ECO:0007669"/>
    <property type="project" value="UniProtKB-KW"/>
</dbReference>
<keyword evidence="5 8" id="KW-0648">Protein biosynthesis</keyword>
<comment type="caution">
    <text evidence="10">The sequence shown here is derived from an EMBL/GenBank/DDBJ whole genome shotgun (WGS) entry which is preliminary data.</text>
</comment>
<dbReference type="NCBIfam" id="NF009379">
    <property type="entry name" value="PRK12740.1-3"/>
    <property type="match status" value="1"/>
</dbReference>
<evidence type="ECO:0000256" key="1">
    <source>
        <dbReference type="ARBA" id="ARBA00005870"/>
    </source>
</evidence>
<evidence type="ECO:0000256" key="7">
    <source>
        <dbReference type="ARBA" id="ARBA00024731"/>
    </source>
</evidence>
<dbReference type="CDD" id="cd01886">
    <property type="entry name" value="EF-G"/>
    <property type="match status" value="1"/>
</dbReference>
<dbReference type="Gene3D" id="3.30.70.240">
    <property type="match status" value="1"/>
</dbReference>
<comment type="similarity">
    <text evidence="1 8">Belongs to the TRAFAC class translation factor GTPase superfamily. Classic translation factor GTPase family. EF-G/EF-2 subfamily.</text>
</comment>
<dbReference type="InterPro" id="IPR004161">
    <property type="entry name" value="EFTu-like_2"/>
</dbReference>
<dbReference type="EMBL" id="JAASQI010000002">
    <property type="protein sequence ID" value="NIJ57383.1"/>
    <property type="molecule type" value="Genomic_DNA"/>
</dbReference>
<dbReference type="InterPro" id="IPR000795">
    <property type="entry name" value="T_Tr_GTP-bd_dom"/>
</dbReference>
<dbReference type="NCBIfam" id="NF009381">
    <property type="entry name" value="PRK12740.1-5"/>
    <property type="match status" value="1"/>
</dbReference>
<keyword evidence="6 8" id="KW-0342">GTP-binding</keyword>
<dbReference type="NCBIfam" id="TIGR00484">
    <property type="entry name" value="EF-G"/>
    <property type="match status" value="1"/>
</dbReference>
<dbReference type="CDD" id="cd01434">
    <property type="entry name" value="EFG_mtEFG1_IV"/>
    <property type="match status" value="1"/>
</dbReference>
<dbReference type="InterPro" id="IPR014721">
    <property type="entry name" value="Ribsml_uS5_D2-typ_fold_subgr"/>
</dbReference>
<dbReference type="PANTHER" id="PTHR43261">
    <property type="entry name" value="TRANSLATION ELONGATION FACTOR G-RELATED"/>
    <property type="match status" value="1"/>
</dbReference>
<dbReference type="InterPro" id="IPR009000">
    <property type="entry name" value="Transl_B-barrel_sf"/>
</dbReference>
<dbReference type="Gene3D" id="3.30.230.10">
    <property type="match status" value="1"/>
</dbReference>
<feature type="binding site" evidence="8">
    <location>
        <begin position="81"/>
        <end position="85"/>
    </location>
    <ligand>
        <name>GTP</name>
        <dbReference type="ChEBI" id="CHEBI:37565"/>
    </ligand>
</feature>
<protein>
    <recommendedName>
        <fullName evidence="2 8">Elongation factor G</fullName>
        <shortName evidence="8">EF-G</shortName>
    </recommendedName>
</protein>
<accession>A0ABX0UWR9</accession>
<dbReference type="PROSITE" id="PS00301">
    <property type="entry name" value="G_TR_1"/>
    <property type="match status" value="1"/>
</dbReference>
<dbReference type="SMART" id="SM00838">
    <property type="entry name" value="EFG_C"/>
    <property type="match status" value="1"/>
</dbReference>
<sequence length="689" mass="75666">MSRTHAIADYRNFGIMAHIDAGKTTTTERILFFTGKNHKIGETHEGAATMDWMDQEQERGITITSAATTCFWKGHRLNIIDTPGHVDFTIEVERSLRVLDGAVCVLDGSQGVEPQTETVWRQADKYDVPRIVYVNKMDKIGSDLFKSVDSIIDRVAGKPVLLQIPIGSEGDFIGVVDLITQKAIFYPEALGNSEEREIPAELKEQATEYRTKLIEAAVELDDDAMAAYLEGQEPDDATLRRLVRKAVQMRAFHPVLCGSSFKNRGIQPLLDAVVEYLPSPIDRGAIKGIDFKTEEPVERKPSDEEPLSVLAFKIMDDPFVGTITFSRIYSGVLKAGDSVLNSTRDKKERIGRMLLMHANNREDIKEAYAGDIVALAGLKEVRTGDTLCDPTKAVILERMEFPEPVIEIAIEPKSKADQEKLGIALSKLAAEDPSFRVSTDAESGQTILKGMGELHLDIKVDILRRTYKVDANVGAPQVAYRERISKKVDVDYTHKKQTGGTGQFARVKIVVEPAEQGAGYSFESKIVGGAVPKEYIPGVEKGLASVLGAGILAGFPVVDLKIELIDGAFHEVDSSALAFEIASRAALREALQKGGSVLLEPIMKVEVVTPEDYTGSVIGDLNSRRGQIQGQDMRGNAVVIDAMVPLANMFGYVNTLRSMSQGRATYTMQFDHYEQVPSAVAQEVQAKYA</sequence>
<dbReference type="SUPFAM" id="SSF52540">
    <property type="entry name" value="P-loop containing nucleoside triphosphate hydrolases"/>
    <property type="match status" value="1"/>
</dbReference>
<dbReference type="InterPro" id="IPR005225">
    <property type="entry name" value="Small_GTP-bd"/>
</dbReference>
<gene>
    <name evidence="8" type="primary">fusA</name>
    <name evidence="10" type="ORF">FHS82_001209</name>
</gene>
<dbReference type="Proteomes" id="UP001429580">
    <property type="component" value="Unassembled WGS sequence"/>
</dbReference>
<dbReference type="Pfam" id="PF00009">
    <property type="entry name" value="GTP_EFTU"/>
    <property type="match status" value="1"/>
</dbReference>
<dbReference type="InterPro" id="IPR041095">
    <property type="entry name" value="EFG_II"/>
</dbReference>
<dbReference type="NCBIfam" id="TIGR00231">
    <property type="entry name" value="small_GTP"/>
    <property type="match status" value="1"/>
</dbReference>
<proteinExistence type="inferred from homology"/>
<keyword evidence="8" id="KW-0963">Cytoplasm</keyword>
<dbReference type="InterPro" id="IPR000640">
    <property type="entry name" value="EFG_V-like"/>
</dbReference>
<dbReference type="InterPro" id="IPR027417">
    <property type="entry name" value="P-loop_NTPase"/>
</dbReference>
<evidence type="ECO:0000256" key="8">
    <source>
        <dbReference type="HAMAP-Rule" id="MF_00054"/>
    </source>
</evidence>
<dbReference type="Gene3D" id="2.40.30.10">
    <property type="entry name" value="Translation factors"/>
    <property type="match status" value="1"/>
</dbReference>
<dbReference type="Pfam" id="PF03144">
    <property type="entry name" value="GTP_EFTU_D2"/>
    <property type="match status" value="1"/>
</dbReference>
<dbReference type="InterPro" id="IPR020568">
    <property type="entry name" value="Ribosomal_Su5_D2-typ_SF"/>
</dbReference>
<comment type="function">
    <text evidence="7 8">Catalyzes the GTP-dependent ribosomal translocation step during translation elongation. During this step, the ribosome changes from the pre-translocational (PRE) to the post-translocational (POST) state as the newly formed A-site-bound peptidyl-tRNA and P-site-bound deacylated tRNA move to the P and E sites, respectively. Catalyzes the coordinated movement of the two tRNA molecules, the mRNA and conformational changes in the ribosome.</text>
</comment>
<evidence type="ECO:0000313" key="10">
    <source>
        <dbReference type="EMBL" id="NIJ57383.1"/>
    </source>
</evidence>